<evidence type="ECO:0000313" key="1">
    <source>
        <dbReference type="EMBL" id="KAH9382958.1"/>
    </source>
</evidence>
<proteinExistence type="predicted"/>
<keyword evidence="2" id="KW-1185">Reference proteome</keyword>
<evidence type="ECO:0000313" key="2">
    <source>
        <dbReference type="Proteomes" id="UP000821853"/>
    </source>
</evidence>
<organism evidence="1 2">
    <name type="scientific">Haemaphysalis longicornis</name>
    <name type="common">Bush tick</name>
    <dbReference type="NCBI Taxonomy" id="44386"/>
    <lineage>
        <taxon>Eukaryota</taxon>
        <taxon>Metazoa</taxon>
        <taxon>Ecdysozoa</taxon>
        <taxon>Arthropoda</taxon>
        <taxon>Chelicerata</taxon>
        <taxon>Arachnida</taxon>
        <taxon>Acari</taxon>
        <taxon>Parasitiformes</taxon>
        <taxon>Ixodida</taxon>
        <taxon>Ixodoidea</taxon>
        <taxon>Ixodidae</taxon>
        <taxon>Haemaphysalinae</taxon>
        <taxon>Haemaphysalis</taxon>
    </lineage>
</organism>
<dbReference type="Proteomes" id="UP000821853">
    <property type="component" value="Unassembled WGS sequence"/>
</dbReference>
<dbReference type="VEuPathDB" id="VectorBase:HLOH_062614"/>
<name>A0A9J6H5G5_HAELO</name>
<dbReference type="EMBL" id="JABSTR010000763">
    <property type="protein sequence ID" value="KAH9382958.1"/>
    <property type="molecule type" value="Genomic_DNA"/>
</dbReference>
<sequence>MTLHMLSTRYFPMDHLDISHGELISSTSLMSIANGPFVLGLTTLRIIVLPIEDCALSYNAQKLTRLAYLYISPCKGITKDAIVALDTHLNGLRMLFLRYVAPLRGSAFKPNCQMPCLDTVFLKGCSGFSGRSVMSLVCGDLLPSILE</sequence>
<protein>
    <submittedName>
        <fullName evidence="1">Uncharacterized protein</fullName>
    </submittedName>
</protein>
<gene>
    <name evidence="1" type="ORF">HPB48_023595</name>
</gene>
<comment type="caution">
    <text evidence="1">The sequence shown here is derived from an EMBL/GenBank/DDBJ whole genome shotgun (WGS) entry which is preliminary data.</text>
</comment>
<dbReference type="SUPFAM" id="SSF52047">
    <property type="entry name" value="RNI-like"/>
    <property type="match status" value="1"/>
</dbReference>
<dbReference type="Gene3D" id="3.80.10.10">
    <property type="entry name" value="Ribonuclease Inhibitor"/>
    <property type="match status" value="1"/>
</dbReference>
<reference evidence="1 2" key="1">
    <citation type="journal article" date="2020" name="Cell">
        <title>Large-Scale Comparative Analyses of Tick Genomes Elucidate Their Genetic Diversity and Vector Capacities.</title>
        <authorList>
            <consortium name="Tick Genome and Microbiome Consortium (TIGMIC)"/>
            <person name="Jia N."/>
            <person name="Wang J."/>
            <person name="Shi W."/>
            <person name="Du L."/>
            <person name="Sun Y."/>
            <person name="Zhan W."/>
            <person name="Jiang J.F."/>
            <person name="Wang Q."/>
            <person name="Zhang B."/>
            <person name="Ji P."/>
            <person name="Bell-Sakyi L."/>
            <person name="Cui X.M."/>
            <person name="Yuan T.T."/>
            <person name="Jiang B.G."/>
            <person name="Yang W.F."/>
            <person name="Lam T.T."/>
            <person name="Chang Q.C."/>
            <person name="Ding S.J."/>
            <person name="Wang X.J."/>
            <person name="Zhu J.G."/>
            <person name="Ruan X.D."/>
            <person name="Zhao L."/>
            <person name="Wei J.T."/>
            <person name="Ye R.Z."/>
            <person name="Que T.C."/>
            <person name="Du C.H."/>
            <person name="Zhou Y.H."/>
            <person name="Cheng J.X."/>
            <person name="Dai P.F."/>
            <person name="Guo W.B."/>
            <person name="Han X.H."/>
            <person name="Huang E.J."/>
            <person name="Li L.F."/>
            <person name="Wei W."/>
            <person name="Gao Y.C."/>
            <person name="Liu J.Z."/>
            <person name="Shao H.Z."/>
            <person name="Wang X."/>
            <person name="Wang C.C."/>
            <person name="Yang T.C."/>
            <person name="Huo Q.B."/>
            <person name="Li W."/>
            <person name="Chen H.Y."/>
            <person name="Chen S.E."/>
            <person name="Zhou L.G."/>
            <person name="Ni X.B."/>
            <person name="Tian J.H."/>
            <person name="Sheng Y."/>
            <person name="Liu T."/>
            <person name="Pan Y.S."/>
            <person name="Xia L.Y."/>
            <person name="Li J."/>
            <person name="Zhao F."/>
            <person name="Cao W.C."/>
        </authorList>
    </citation>
    <scope>NUCLEOTIDE SEQUENCE [LARGE SCALE GENOMIC DNA]</scope>
    <source>
        <strain evidence="1">HaeL-2018</strain>
    </source>
</reference>
<dbReference type="AlphaFoldDB" id="A0A9J6H5G5"/>
<dbReference type="InterPro" id="IPR032675">
    <property type="entry name" value="LRR_dom_sf"/>
</dbReference>
<accession>A0A9J6H5G5</accession>